<name>A0AAV6JX82_9ERIC</name>
<evidence type="ECO:0000313" key="3">
    <source>
        <dbReference type="Proteomes" id="UP000823749"/>
    </source>
</evidence>
<accession>A0AAV6JX82</accession>
<proteinExistence type="predicted"/>
<dbReference type="EMBL" id="JACTNZ010000006">
    <property type="protein sequence ID" value="KAG5544751.1"/>
    <property type="molecule type" value="Genomic_DNA"/>
</dbReference>
<protein>
    <recommendedName>
        <fullName evidence="4">RanBP2-type domain-containing protein</fullName>
    </recommendedName>
</protein>
<feature type="signal peptide" evidence="1">
    <location>
        <begin position="1"/>
        <end position="21"/>
    </location>
</feature>
<feature type="chain" id="PRO_5043462141" description="RanBP2-type domain-containing protein" evidence="1">
    <location>
        <begin position="22"/>
        <end position="68"/>
    </location>
</feature>
<comment type="caution">
    <text evidence="2">The sequence shown here is derived from an EMBL/GenBank/DDBJ whole genome shotgun (WGS) entry which is preliminary data.</text>
</comment>
<gene>
    <name evidence="2" type="ORF">RHGRI_017256</name>
</gene>
<keyword evidence="1" id="KW-0732">Signal</keyword>
<evidence type="ECO:0008006" key="4">
    <source>
        <dbReference type="Google" id="ProtNLM"/>
    </source>
</evidence>
<organism evidence="2 3">
    <name type="scientific">Rhododendron griersonianum</name>
    <dbReference type="NCBI Taxonomy" id="479676"/>
    <lineage>
        <taxon>Eukaryota</taxon>
        <taxon>Viridiplantae</taxon>
        <taxon>Streptophyta</taxon>
        <taxon>Embryophyta</taxon>
        <taxon>Tracheophyta</taxon>
        <taxon>Spermatophyta</taxon>
        <taxon>Magnoliopsida</taxon>
        <taxon>eudicotyledons</taxon>
        <taxon>Gunneridae</taxon>
        <taxon>Pentapetalae</taxon>
        <taxon>asterids</taxon>
        <taxon>Ericales</taxon>
        <taxon>Ericaceae</taxon>
        <taxon>Ericoideae</taxon>
        <taxon>Rhodoreae</taxon>
        <taxon>Rhododendron</taxon>
    </lineage>
</organism>
<dbReference type="Proteomes" id="UP000823749">
    <property type="component" value="Chromosome 6"/>
</dbReference>
<sequence length="68" mass="7516">MSPMSMKTILVLISIPQAKLAHMGTGKNKKNGNIFERWKCYDCQGFGLKSCPSCGQGRGLTPEQRGER</sequence>
<evidence type="ECO:0000313" key="2">
    <source>
        <dbReference type="EMBL" id="KAG5544751.1"/>
    </source>
</evidence>
<dbReference type="AlphaFoldDB" id="A0AAV6JX82"/>
<reference evidence="2 3" key="1">
    <citation type="submission" date="2020-08" db="EMBL/GenBank/DDBJ databases">
        <title>Plant Genome Project.</title>
        <authorList>
            <person name="Zhang R.-G."/>
        </authorList>
    </citation>
    <scope>NUCLEOTIDE SEQUENCE [LARGE SCALE GENOMIC DNA]</scope>
    <source>
        <strain evidence="2">WSP0</strain>
        <tissue evidence="2">Leaf</tissue>
    </source>
</reference>
<evidence type="ECO:0000256" key="1">
    <source>
        <dbReference type="SAM" id="SignalP"/>
    </source>
</evidence>
<keyword evidence="3" id="KW-1185">Reference proteome</keyword>